<dbReference type="PANTHER" id="PTHR24180:SF45">
    <property type="entry name" value="POLY [ADP-RIBOSE] POLYMERASE TANKYRASE"/>
    <property type="match status" value="1"/>
</dbReference>
<sequence>MDFGHLSSTSQLGTLLGVSVSLGHCPNGADVNAEDNDSDIPLHDACYRSHINIVKLLLQKDVDLVAWDKVLKSALCHASEQGHLELVKLLLEKGADLHAHNKDLCTALDLARNGGHNEIVAALTVASSALVTPDL</sequence>
<evidence type="ECO:0000313" key="5">
    <source>
        <dbReference type="Proteomes" id="UP000053647"/>
    </source>
</evidence>
<accession>A0A0C9T417</accession>
<keyword evidence="2 3" id="KW-0040">ANK repeat</keyword>
<dbReference type="AlphaFoldDB" id="A0A0C9T417"/>
<organism evidence="4 5">
    <name type="scientific">Paxillus involutus ATCC 200175</name>
    <dbReference type="NCBI Taxonomy" id="664439"/>
    <lineage>
        <taxon>Eukaryota</taxon>
        <taxon>Fungi</taxon>
        <taxon>Dikarya</taxon>
        <taxon>Basidiomycota</taxon>
        <taxon>Agaricomycotina</taxon>
        <taxon>Agaricomycetes</taxon>
        <taxon>Agaricomycetidae</taxon>
        <taxon>Boletales</taxon>
        <taxon>Paxilineae</taxon>
        <taxon>Paxillaceae</taxon>
        <taxon>Paxillus</taxon>
    </lineage>
</organism>
<dbReference type="PROSITE" id="PS50088">
    <property type="entry name" value="ANK_REPEAT"/>
    <property type="match status" value="2"/>
</dbReference>
<feature type="repeat" description="ANK" evidence="3">
    <location>
        <begin position="70"/>
        <end position="102"/>
    </location>
</feature>
<evidence type="ECO:0008006" key="6">
    <source>
        <dbReference type="Google" id="ProtNLM"/>
    </source>
</evidence>
<feature type="repeat" description="ANK" evidence="3">
    <location>
        <begin position="37"/>
        <end position="69"/>
    </location>
</feature>
<dbReference type="InterPro" id="IPR002110">
    <property type="entry name" value="Ankyrin_rpt"/>
</dbReference>
<dbReference type="OrthoDB" id="10057496at2759"/>
<dbReference type="Pfam" id="PF12796">
    <property type="entry name" value="Ank_2"/>
    <property type="match status" value="1"/>
</dbReference>
<reference evidence="4 5" key="1">
    <citation type="submission" date="2014-06" db="EMBL/GenBank/DDBJ databases">
        <authorList>
            <consortium name="DOE Joint Genome Institute"/>
            <person name="Kuo A."/>
            <person name="Kohler A."/>
            <person name="Nagy L.G."/>
            <person name="Floudas D."/>
            <person name="Copeland A."/>
            <person name="Barry K.W."/>
            <person name="Cichocki N."/>
            <person name="Veneault-Fourrey C."/>
            <person name="LaButti K."/>
            <person name="Lindquist E.A."/>
            <person name="Lipzen A."/>
            <person name="Lundell T."/>
            <person name="Morin E."/>
            <person name="Murat C."/>
            <person name="Sun H."/>
            <person name="Tunlid A."/>
            <person name="Henrissat B."/>
            <person name="Grigoriev I.V."/>
            <person name="Hibbett D.S."/>
            <person name="Martin F."/>
            <person name="Nordberg H.P."/>
            <person name="Cantor M.N."/>
            <person name="Hua S.X."/>
        </authorList>
    </citation>
    <scope>NUCLEOTIDE SEQUENCE [LARGE SCALE GENOMIC DNA]</scope>
    <source>
        <strain evidence="4 5">ATCC 200175</strain>
    </source>
</reference>
<dbReference type="Gene3D" id="1.25.40.20">
    <property type="entry name" value="Ankyrin repeat-containing domain"/>
    <property type="match status" value="2"/>
</dbReference>
<protein>
    <recommendedName>
        <fullName evidence="6">Ankyrin</fullName>
    </recommendedName>
</protein>
<dbReference type="InterPro" id="IPR036770">
    <property type="entry name" value="Ankyrin_rpt-contain_sf"/>
</dbReference>
<evidence type="ECO:0000256" key="2">
    <source>
        <dbReference type="ARBA" id="ARBA00023043"/>
    </source>
</evidence>
<evidence type="ECO:0000256" key="3">
    <source>
        <dbReference type="PROSITE-ProRule" id="PRU00023"/>
    </source>
</evidence>
<evidence type="ECO:0000313" key="4">
    <source>
        <dbReference type="EMBL" id="KIJ10385.1"/>
    </source>
</evidence>
<dbReference type="SMART" id="SM00248">
    <property type="entry name" value="ANK"/>
    <property type="match status" value="3"/>
</dbReference>
<reference evidence="5" key="2">
    <citation type="submission" date="2015-01" db="EMBL/GenBank/DDBJ databases">
        <title>Evolutionary Origins and Diversification of the Mycorrhizal Mutualists.</title>
        <authorList>
            <consortium name="DOE Joint Genome Institute"/>
            <consortium name="Mycorrhizal Genomics Consortium"/>
            <person name="Kohler A."/>
            <person name="Kuo A."/>
            <person name="Nagy L.G."/>
            <person name="Floudas D."/>
            <person name="Copeland A."/>
            <person name="Barry K.W."/>
            <person name="Cichocki N."/>
            <person name="Veneault-Fourrey C."/>
            <person name="LaButti K."/>
            <person name="Lindquist E.A."/>
            <person name="Lipzen A."/>
            <person name="Lundell T."/>
            <person name="Morin E."/>
            <person name="Murat C."/>
            <person name="Riley R."/>
            <person name="Ohm R."/>
            <person name="Sun H."/>
            <person name="Tunlid A."/>
            <person name="Henrissat B."/>
            <person name="Grigoriev I.V."/>
            <person name="Hibbett D.S."/>
            <person name="Martin F."/>
        </authorList>
    </citation>
    <scope>NUCLEOTIDE SEQUENCE [LARGE SCALE GENOMIC DNA]</scope>
    <source>
        <strain evidence="5">ATCC 200175</strain>
    </source>
</reference>
<name>A0A0C9T417_PAXIN</name>
<dbReference type="HOGENOM" id="CLU_000134_18_9_1"/>
<proteinExistence type="predicted"/>
<keyword evidence="5" id="KW-1185">Reference proteome</keyword>
<dbReference type="SUPFAM" id="SSF48403">
    <property type="entry name" value="Ankyrin repeat"/>
    <property type="match status" value="1"/>
</dbReference>
<keyword evidence="1" id="KW-0677">Repeat</keyword>
<gene>
    <name evidence="4" type="ORF">PAXINDRAFT_16612</name>
</gene>
<dbReference type="PROSITE" id="PS50297">
    <property type="entry name" value="ANK_REP_REGION"/>
    <property type="match status" value="2"/>
</dbReference>
<dbReference type="PANTHER" id="PTHR24180">
    <property type="entry name" value="CYCLIN-DEPENDENT KINASE INHIBITOR 2C-RELATED"/>
    <property type="match status" value="1"/>
</dbReference>
<dbReference type="Proteomes" id="UP000053647">
    <property type="component" value="Unassembled WGS sequence"/>
</dbReference>
<dbReference type="EMBL" id="KN819407">
    <property type="protein sequence ID" value="KIJ10385.1"/>
    <property type="molecule type" value="Genomic_DNA"/>
</dbReference>
<evidence type="ECO:0000256" key="1">
    <source>
        <dbReference type="ARBA" id="ARBA00022737"/>
    </source>
</evidence>
<dbReference type="InterPro" id="IPR051637">
    <property type="entry name" value="Ank_repeat_dom-contain_49"/>
</dbReference>